<dbReference type="GO" id="GO:0009922">
    <property type="term" value="F:fatty acid elongase activity"/>
    <property type="evidence" value="ECO:0007669"/>
    <property type="project" value="InterPro"/>
</dbReference>
<dbReference type="Pfam" id="PF01151">
    <property type="entry name" value="ELO"/>
    <property type="match status" value="1"/>
</dbReference>
<evidence type="ECO:0000313" key="14">
    <source>
        <dbReference type="EMBL" id="KPA77252.1"/>
    </source>
</evidence>
<evidence type="ECO:0000256" key="4">
    <source>
        <dbReference type="ARBA" id="ARBA00022679"/>
    </source>
</evidence>
<keyword evidence="15" id="KW-1185">Reference proteome</keyword>
<organism evidence="14 15">
    <name type="scientific">Leptomonas pyrrhocoris</name>
    <name type="common">Firebug parasite</name>
    <dbReference type="NCBI Taxonomy" id="157538"/>
    <lineage>
        <taxon>Eukaryota</taxon>
        <taxon>Discoba</taxon>
        <taxon>Euglenozoa</taxon>
        <taxon>Kinetoplastea</taxon>
        <taxon>Metakinetoplastina</taxon>
        <taxon>Trypanosomatida</taxon>
        <taxon>Trypanosomatidae</taxon>
        <taxon>Leishmaniinae</taxon>
        <taxon>Leptomonas</taxon>
    </lineage>
</organism>
<evidence type="ECO:0000256" key="11">
    <source>
        <dbReference type="ARBA" id="ARBA00044291"/>
    </source>
</evidence>
<dbReference type="GeneID" id="26907435"/>
<accession>A0A0N0VE37</accession>
<comment type="subcellular location">
    <subcellularLocation>
        <location evidence="1">Membrane</location>
        <topology evidence="1">Multi-pass membrane protein</topology>
    </subcellularLocation>
</comment>
<name>A0A0N0VE37_LEPPY</name>
<evidence type="ECO:0000256" key="1">
    <source>
        <dbReference type="ARBA" id="ARBA00004141"/>
    </source>
</evidence>
<dbReference type="GO" id="GO:0034626">
    <property type="term" value="P:fatty acid elongation, polyunsaturated fatty acid"/>
    <property type="evidence" value="ECO:0007669"/>
    <property type="project" value="TreeGrafter"/>
</dbReference>
<dbReference type="RefSeq" id="XP_015655691.1">
    <property type="nucleotide sequence ID" value="XM_015805685.1"/>
</dbReference>
<gene>
    <name evidence="14" type="ORF">ABB37_07149</name>
</gene>
<keyword evidence="4 12" id="KW-0808">Transferase</keyword>
<evidence type="ECO:0000256" key="12">
    <source>
        <dbReference type="RuleBase" id="RU361115"/>
    </source>
</evidence>
<evidence type="ECO:0000256" key="2">
    <source>
        <dbReference type="ARBA" id="ARBA00007263"/>
    </source>
</evidence>
<dbReference type="EC" id="2.3.1.-" evidence="12"/>
<comment type="similarity">
    <text evidence="2 12">Belongs to the ELO family.</text>
</comment>
<dbReference type="OMA" id="FGVHAIM"/>
<dbReference type="PANTHER" id="PTHR11157">
    <property type="entry name" value="FATTY ACID ACYL TRANSFERASE-RELATED"/>
    <property type="match status" value="1"/>
</dbReference>
<dbReference type="InterPro" id="IPR030457">
    <property type="entry name" value="ELO_CS"/>
</dbReference>
<feature type="transmembrane region" description="Helical" evidence="12">
    <location>
        <begin position="276"/>
        <end position="294"/>
    </location>
</feature>
<evidence type="ECO:0000313" key="15">
    <source>
        <dbReference type="Proteomes" id="UP000037923"/>
    </source>
</evidence>
<dbReference type="PROSITE" id="PS01188">
    <property type="entry name" value="ELO"/>
    <property type="match status" value="1"/>
</dbReference>
<dbReference type="VEuPathDB" id="TriTrypDB:LpyrH10_17_0810"/>
<keyword evidence="10 12" id="KW-0275">Fatty acid biosynthesis</keyword>
<feature type="transmembrane region" description="Helical" evidence="12">
    <location>
        <begin position="205"/>
        <end position="225"/>
    </location>
</feature>
<dbReference type="OrthoDB" id="434092at2759"/>
<keyword evidence="9 12" id="KW-0472">Membrane</keyword>
<keyword evidence="6 12" id="KW-0276">Fatty acid metabolism</keyword>
<comment type="caution">
    <text evidence="14">The sequence shown here is derived from an EMBL/GenBank/DDBJ whole genome shotgun (WGS) entry which is preliminary data.</text>
</comment>
<dbReference type="InterPro" id="IPR002076">
    <property type="entry name" value="ELO_fam"/>
</dbReference>
<feature type="transmembrane region" description="Helical" evidence="12">
    <location>
        <begin position="30"/>
        <end position="49"/>
    </location>
</feature>
<evidence type="ECO:0000256" key="13">
    <source>
        <dbReference type="SAM" id="MobiDB-lite"/>
    </source>
</evidence>
<dbReference type="GO" id="GO:0005789">
    <property type="term" value="C:endoplasmic reticulum membrane"/>
    <property type="evidence" value="ECO:0007669"/>
    <property type="project" value="TreeGrafter"/>
</dbReference>
<dbReference type="GO" id="GO:0030148">
    <property type="term" value="P:sphingolipid biosynthetic process"/>
    <property type="evidence" value="ECO:0007669"/>
    <property type="project" value="TreeGrafter"/>
</dbReference>
<evidence type="ECO:0000256" key="10">
    <source>
        <dbReference type="ARBA" id="ARBA00023160"/>
    </source>
</evidence>
<dbReference type="Proteomes" id="UP000037923">
    <property type="component" value="Unassembled WGS sequence"/>
</dbReference>
<protein>
    <recommendedName>
        <fullName evidence="11 12">Elongation of fatty acids protein</fullName>
        <ecNumber evidence="12">2.3.1.-</ecNumber>
    </recommendedName>
</protein>
<feature type="transmembrane region" description="Helical" evidence="12">
    <location>
        <begin position="61"/>
        <end position="79"/>
    </location>
</feature>
<comment type="catalytic activity">
    <reaction evidence="12">
        <text>an acyl-CoA + malonyl-CoA + H(+) = a 3-oxoacyl-CoA + CO2 + CoA</text>
        <dbReference type="Rhea" id="RHEA:50252"/>
        <dbReference type="ChEBI" id="CHEBI:15378"/>
        <dbReference type="ChEBI" id="CHEBI:16526"/>
        <dbReference type="ChEBI" id="CHEBI:57287"/>
        <dbReference type="ChEBI" id="CHEBI:57384"/>
        <dbReference type="ChEBI" id="CHEBI:58342"/>
        <dbReference type="ChEBI" id="CHEBI:90726"/>
    </reaction>
    <physiologicalReaction direction="left-to-right" evidence="12">
        <dbReference type="Rhea" id="RHEA:50253"/>
    </physiologicalReaction>
</comment>
<sequence>MEILTQHLQAMADAVDFPLMDRWLEDHVDVPIVATAFYLFLVHVVRDSYMKGRPAYHLRGLNIMWNLFLSFFSFVGAYYCVPRLYEIVTAPVISGLEPSSLRYVANMTAAMRRNIVIPDDFREGVDAVGVRGSLDTSLCVYKDDVYRRNISGLLCLAFMFSKIPEMFDTAFLVFQKKPVIFLHWYHHVTVMLYCWHAWISPTSSGLWFVCMNFSVHAIMYFYYFIAACGYGKLVRPFAPLITFLQIAQMVVGSAIAVYVYYMDQFGDGCDCRSSNAKLALMMYISYFVLFSQFFRNRYIKKKPKPSVPSTISSAAPSLSADKKTQ</sequence>
<evidence type="ECO:0000256" key="8">
    <source>
        <dbReference type="ARBA" id="ARBA00023098"/>
    </source>
</evidence>
<evidence type="ECO:0000256" key="6">
    <source>
        <dbReference type="ARBA" id="ARBA00022832"/>
    </source>
</evidence>
<dbReference type="PANTHER" id="PTHR11157:SF17">
    <property type="entry name" value="ELONGATION OF VERY LONG CHAIN FATTY ACIDS PROTEIN 6"/>
    <property type="match status" value="1"/>
</dbReference>
<proteinExistence type="inferred from homology"/>
<keyword evidence="3 12" id="KW-0444">Lipid biosynthesis</keyword>
<feature type="transmembrane region" description="Helical" evidence="12">
    <location>
        <begin position="237"/>
        <end position="261"/>
    </location>
</feature>
<dbReference type="GO" id="GO:0042761">
    <property type="term" value="P:very long-chain fatty acid biosynthetic process"/>
    <property type="evidence" value="ECO:0007669"/>
    <property type="project" value="TreeGrafter"/>
</dbReference>
<reference evidence="14 15" key="1">
    <citation type="submission" date="2015-07" db="EMBL/GenBank/DDBJ databases">
        <title>High-quality genome of monoxenous trypanosomatid Leptomonas pyrrhocoris.</title>
        <authorList>
            <person name="Flegontov P."/>
            <person name="Butenko A."/>
            <person name="Firsov S."/>
            <person name="Vlcek C."/>
            <person name="Logacheva M.D."/>
            <person name="Field M."/>
            <person name="Filatov D."/>
            <person name="Flegontova O."/>
            <person name="Gerasimov E."/>
            <person name="Jackson A.P."/>
            <person name="Kelly S."/>
            <person name="Opperdoes F."/>
            <person name="O'Reilly A."/>
            <person name="Votypka J."/>
            <person name="Yurchenko V."/>
            <person name="Lukes J."/>
        </authorList>
    </citation>
    <scope>NUCLEOTIDE SEQUENCE [LARGE SCALE GENOMIC DNA]</scope>
    <source>
        <strain evidence="14">H10</strain>
    </source>
</reference>
<keyword evidence="5 12" id="KW-0812">Transmembrane</keyword>
<dbReference type="GO" id="GO:0034625">
    <property type="term" value="P:fatty acid elongation, monounsaturated fatty acid"/>
    <property type="evidence" value="ECO:0007669"/>
    <property type="project" value="TreeGrafter"/>
</dbReference>
<evidence type="ECO:0000256" key="5">
    <source>
        <dbReference type="ARBA" id="ARBA00022692"/>
    </source>
</evidence>
<feature type="region of interest" description="Disordered" evidence="13">
    <location>
        <begin position="302"/>
        <end position="325"/>
    </location>
</feature>
<keyword evidence="8 12" id="KW-0443">Lipid metabolism</keyword>
<evidence type="ECO:0000256" key="3">
    <source>
        <dbReference type="ARBA" id="ARBA00022516"/>
    </source>
</evidence>
<evidence type="ECO:0000256" key="7">
    <source>
        <dbReference type="ARBA" id="ARBA00022989"/>
    </source>
</evidence>
<evidence type="ECO:0000256" key="9">
    <source>
        <dbReference type="ARBA" id="ARBA00023136"/>
    </source>
</evidence>
<feature type="compositionally biased region" description="Polar residues" evidence="13">
    <location>
        <begin position="307"/>
        <end position="316"/>
    </location>
</feature>
<keyword evidence="7 12" id="KW-1133">Transmembrane helix</keyword>
<dbReference type="GO" id="GO:0019367">
    <property type="term" value="P:fatty acid elongation, saturated fatty acid"/>
    <property type="evidence" value="ECO:0007669"/>
    <property type="project" value="TreeGrafter"/>
</dbReference>
<dbReference type="EMBL" id="LGTL01000017">
    <property type="protein sequence ID" value="KPA77252.1"/>
    <property type="molecule type" value="Genomic_DNA"/>
</dbReference>
<dbReference type="AlphaFoldDB" id="A0A0N0VE37"/>